<comment type="caution">
    <text evidence="2">The sequence shown here is derived from an EMBL/GenBank/DDBJ whole genome shotgun (WGS) entry which is preliminary data.</text>
</comment>
<feature type="region of interest" description="Disordered" evidence="1">
    <location>
        <begin position="180"/>
        <end position="204"/>
    </location>
</feature>
<protein>
    <recommendedName>
        <fullName evidence="3">Phage terminase small subunit</fullName>
    </recommendedName>
</protein>
<dbReference type="EMBL" id="JAVRAA010000025">
    <property type="protein sequence ID" value="MDT0340637.1"/>
    <property type="molecule type" value="Genomic_DNA"/>
</dbReference>
<name>A0AAE4GE58_9BURK</name>
<accession>A0AAE4GE58</accession>
<proteinExistence type="predicted"/>
<evidence type="ECO:0000313" key="2">
    <source>
        <dbReference type="EMBL" id="MDT0340637.1"/>
    </source>
</evidence>
<reference evidence="2" key="1">
    <citation type="submission" date="2023-02" db="EMBL/GenBank/DDBJ databases">
        <title>Description of Herbaspirillum huttiense subsp. nephrolepsisexaltata and Herbaspirillum huttiense subsp. lycopersicon.</title>
        <authorList>
            <person name="Poudel M."/>
            <person name="Sharma A."/>
            <person name="Goss E."/>
            <person name="Tapia J.H."/>
            <person name="Harmon C.M."/>
            <person name="Jones J.B."/>
        </authorList>
    </citation>
    <scope>NUCLEOTIDE SEQUENCE</scope>
    <source>
        <strain evidence="2">NC40101</strain>
    </source>
</reference>
<gene>
    <name evidence="2" type="ORF">RJN63_27655</name>
</gene>
<sequence length="204" mass="22662">MAQDKKAPDWERIEADYRAGLLSVREIAASQGITHGAINKRAKRDGWERDLTAKIRAKADALVSKREVSKLVSAEKVATDKVIVEANAEVIAGIRMAHRSDIRRSRALAMSMLEELEVQTTDLALFQELGELLRSEDERGNDKRNDIYNKVIANAGRVDSMKKLAETLRILIGLEREAYNISPDDGAGENKAPSGLSHFYGDDE</sequence>
<evidence type="ECO:0008006" key="3">
    <source>
        <dbReference type="Google" id="ProtNLM"/>
    </source>
</evidence>
<evidence type="ECO:0000256" key="1">
    <source>
        <dbReference type="SAM" id="MobiDB-lite"/>
    </source>
</evidence>
<organism evidence="2">
    <name type="scientific">Herbaspirillum huttiense subsp. nephrolepidis</name>
    <dbReference type="NCBI Taxonomy" id="3075126"/>
    <lineage>
        <taxon>Bacteria</taxon>
        <taxon>Pseudomonadati</taxon>
        <taxon>Pseudomonadota</taxon>
        <taxon>Betaproteobacteria</taxon>
        <taxon>Burkholderiales</taxon>
        <taxon>Oxalobacteraceae</taxon>
        <taxon>Herbaspirillum</taxon>
    </lineage>
</organism>
<dbReference type="AlphaFoldDB" id="A0AAE4GE58"/>
<dbReference type="RefSeq" id="WP_310839007.1">
    <property type="nucleotide sequence ID" value="NZ_JAVLSM010000024.1"/>
</dbReference>